<evidence type="ECO:0000259" key="4">
    <source>
        <dbReference type="PROSITE" id="PS51295"/>
    </source>
</evidence>
<dbReference type="PANTHER" id="PTHR47714">
    <property type="entry name" value="CRS1/YHBY DOMAIN CONTAINING PROTEIN, EXPRESSED"/>
    <property type="match status" value="1"/>
</dbReference>
<dbReference type="Gene3D" id="3.30.110.60">
    <property type="entry name" value="YhbY-like"/>
    <property type="match status" value="2"/>
</dbReference>
<evidence type="ECO:0000313" key="6">
    <source>
        <dbReference type="Proteomes" id="UP000323000"/>
    </source>
</evidence>
<dbReference type="FunFam" id="3.30.110.60:FF:000004">
    <property type="entry name" value="RNA-binding CRS1 / YhbY (CRM) domain protein"/>
    <property type="match status" value="1"/>
</dbReference>
<comment type="caution">
    <text evidence="5">The sequence shown here is derived from an EMBL/GenBank/DDBJ whole genome shotgun (WGS) entry which is preliminary data.</text>
</comment>
<sequence length="407" mass="44075">MATTTMSLILRPLCISTTSTILSKYPVRKSTFSSITTSPLFFSRSLFCSSLITHSPTKAFTSTSCLAQEEASEIQEFDVVEASEDENEEENLPRKENIGTDGGVGGGGGADAVKLPELTVKEKKELASYAHSLGKKLKLQLVGKSGVTQSLVSAFIENLESNELLKEASEIQEFDVVEASEDENEENLPKKENIGTGGGVGGGSGCGGAETAKLPELTEEEKKELASYAHSLGKKLKLQLVGKSGVTHSLISAFIENLESNELLKIKIHGTCPGELEDVVKQLEEGTGAVVVGQIGRTIIVYRPSVTKLQAEEKKRQARRIFVRKQSKVKHLLLERLQNKEQGMQPLLRAALVLTYGSLALLKYGLACFSLRASVCVNTHSGIRGGMFDFQLKLMGIVRDLSLAKEI</sequence>
<dbReference type="InterPro" id="IPR001890">
    <property type="entry name" value="RNA-binding_CRM"/>
</dbReference>
<gene>
    <name evidence="5" type="ORF">EZV62_011617</name>
</gene>
<feature type="region of interest" description="Disordered" evidence="3">
    <location>
        <begin position="81"/>
        <end position="107"/>
    </location>
</feature>
<dbReference type="AlphaFoldDB" id="A0A5C7I516"/>
<dbReference type="EMBL" id="VAHF01000004">
    <property type="protein sequence ID" value="TXG64623.1"/>
    <property type="molecule type" value="Genomic_DNA"/>
</dbReference>
<evidence type="ECO:0000256" key="2">
    <source>
        <dbReference type="PROSITE-ProRule" id="PRU00626"/>
    </source>
</evidence>
<organism evidence="5 6">
    <name type="scientific">Acer yangbiense</name>
    <dbReference type="NCBI Taxonomy" id="1000413"/>
    <lineage>
        <taxon>Eukaryota</taxon>
        <taxon>Viridiplantae</taxon>
        <taxon>Streptophyta</taxon>
        <taxon>Embryophyta</taxon>
        <taxon>Tracheophyta</taxon>
        <taxon>Spermatophyta</taxon>
        <taxon>Magnoliopsida</taxon>
        <taxon>eudicotyledons</taxon>
        <taxon>Gunneridae</taxon>
        <taxon>Pentapetalae</taxon>
        <taxon>rosids</taxon>
        <taxon>malvids</taxon>
        <taxon>Sapindales</taxon>
        <taxon>Sapindaceae</taxon>
        <taxon>Hippocastanoideae</taxon>
        <taxon>Acereae</taxon>
        <taxon>Acer</taxon>
    </lineage>
</organism>
<evidence type="ECO:0000313" key="5">
    <source>
        <dbReference type="EMBL" id="TXG64623.1"/>
    </source>
</evidence>
<dbReference type="OrthoDB" id="2020593at2759"/>
<dbReference type="GO" id="GO:0009507">
    <property type="term" value="C:chloroplast"/>
    <property type="evidence" value="ECO:0007669"/>
    <property type="project" value="TreeGrafter"/>
</dbReference>
<dbReference type="InterPro" id="IPR035920">
    <property type="entry name" value="YhbY-like_sf"/>
</dbReference>
<evidence type="ECO:0000256" key="1">
    <source>
        <dbReference type="ARBA" id="ARBA00022884"/>
    </source>
</evidence>
<dbReference type="GO" id="GO:0003723">
    <property type="term" value="F:RNA binding"/>
    <property type="evidence" value="ECO:0007669"/>
    <property type="project" value="UniProtKB-UniRule"/>
</dbReference>
<protein>
    <recommendedName>
        <fullName evidence="4">CRM domain-containing protein</fullName>
    </recommendedName>
</protein>
<accession>A0A5C7I516</accession>
<name>A0A5C7I516_9ROSI</name>
<feature type="compositionally biased region" description="Gly residues" evidence="3">
    <location>
        <begin position="195"/>
        <end position="208"/>
    </location>
</feature>
<keyword evidence="1 2" id="KW-0694">RNA-binding</keyword>
<dbReference type="SMART" id="SM01103">
    <property type="entry name" value="CRS1_YhbY"/>
    <property type="match status" value="1"/>
</dbReference>
<proteinExistence type="predicted"/>
<dbReference type="Proteomes" id="UP000323000">
    <property type="component" value="Chromosome 4"/>
</dbReference>
<feature type="region of interest" description="Disordered" evidence="3">
    <location>
        <begin position="179"/>
        <end position="211"/>
    </location>
</feature>
<dbReference type="PANTHER" id="PTHR47714:SF1">
    <property type="entry name" value="RNA-BINDING CRS1 _ YHBY (CRM) DOMAIN PROTEIN"/>
    <property type="match status" value="1"/>
</dbReference>
<dbReference type="SUPFAM" id="SSF75471">
    <property type="entry name" value="YhbY-like"/>
    <property type="match status" value="2"/>
</dbReference>
<feature type="compositionally biased region" description="Acidic residues" evidence="3">
    <location>
        <begin position="81"/>
        <end position="90"/>
    </location>
</feature>
<evidence type="ECO:0000256" key="3">
    <source>
        <dbReference type="SAM" id="MobiDB-lite"/>
    </source>
</evidence>
<dbReference type="PROSITE" id="PS51295">
    <property type="entry name" value="CRM"/>
    <property type="match status" value="1"/>
</dbReference>
<dbReference type="Pfam" id="PF01985">
    <property type="entry name" value="CRS1_YhbY"/>
    <property type="match status" value="2"/>
</dbReference>
<reference evidence="6" key="1">
    <citation type="journal article" date="2019" name="Gigascience">
        <title>De novo genome assembly of the endangered Acer yangbiense, a plant species with extremely small populations endemic to Yunnan Province, China.</title>
        <authorList>
            <person name="Yang J."/>
            <person name="Wariss H.M."/>
            <person name="Tao L."/>
            <person name="Zhang R."/>
            <person name="Yun Q."/>
            <person name="Hollingsworth P."/>
            <person name="Dao Z."/>
            <person name="Luo G."/>
            <person name="Guo H."/>
            <person name="Ma Y."/>
            <person name="Sun W."/>
        </authorList>
    </citation>
    <scope>NUCLEOTIDE SEQUENCE [LARGE SCALE GENOMIC DNA]</scope>
    <source>
        <strain evidence="6">cv. Malutang</strain>
    </source>
</reference>
<keyword evidence="6" id="KW-1185">Reference proteome</keyword>
<feature type="domain" description="CRM" evidence="4">
    <location>
        <begin position="215"/>
        <end position="314"/>
    </location>
</feature>